<name>Q2N6N9_ERYLH</name>
<dbReference type="eggNOG" id="COG2207">
    <property type="taxonomic scope" value="Bacteria"/>
</dbReference>
<evidence type="ECO:0000313" key="1">
    <source>
        <dbReference type="EMBL" id="ABC64652.1"/>
    </source>
</evidence>
<dbReference type="HOGENOM" id="CLU_2824524_0_0_5"/>
<dbReference type="AlphaFoldDB" id="Q2N6N9"/>
<evidence type="ECO:0000313" key="2">
    <source>
        <dbReference type="Proteomes" id="UP000008808"/>
    </source>
</evidence>
<dbReference type="RefSeq" id="WP_011415474.1">
    <property type="nucleotide sequence ID" value="NC_007722.1"/>
</dbReference>
<reference evidence="2" key="1">
    <citation type="journal article" date="2009" name="J. Bacteriol.">
        <title>Complete genome sequence of Erythrobacter litoralis HTCC2594.</title>
        <authorList>
            <person name="Oh H.M."/>
            <person name="Giovannoni S.J."/>
            <person name="Ferriera S."/>
            <person name="Johnson J."/>
            <person name="Cho J.C."/>
        </authorList>
    </citation>
    <scope>NUCLEOTIDE SEQUENCE [LARGE SCALE GENOMIC DNA]</scope>
    <source>
        <strain evidence="2">HTCC2594</strain>
    </source>
</reference>
<evidence type="ECO:0008006" key="3">
    <source>
        <dbReference type="Google" id="ProtNLM"/>
    </source>
</evidence>
<dbReference type="KEGG" id="eli:ELI_12800"/>
<keyword evidence="2" id="KW-1185">Reference proteome</keyword>
<organism evidence="1 2">
    <name type="scientific">Erythrobacter litoralis (strain HTCC2594)</name>
    <dbReference type="NCBI Taxonomy" id="314225"/>
    <lineage>
        <taxon>Bacteria</taxon>
        <taxon>Pseudomonadati</taxon>
        <taxon>Pseudomonadota</taxon>
        <taxon>Alphaproteobacteria</taxon>
        <taxon>Sphingomonadales</taxon>
        <taxon>Erythrobacteraceae</taxon>
        <taxon>Erythrobacter/Porphyrobacter group</taxon>
        <taxon>Erythrobacter</taxon>
    </lineage>
</organism>
<accession>Q2N6N9</accession>
<dbReference type="OrthoDB" id="323290at2"/>
<protein>
    <recommendedName>
        <fullName evidence="3">HTH araC/xylS-type domain-containing protein</fullName>
    </recommendedName>
</protein>
<sequence length="66" mass="7551">MLSQGTLSDSEEAAIATAFYDQPHMIREIRRFCGYTPARLGGDEQPILKTLLQMKNFTRLQEFRAS</sequence>
<gene>
    <name evidence="1" type="ordered locus">ELI_12800</name>
</gene>
<dbReference type="EMBL" id="CP000157">
    <property type="protein sequence ID" value="ABC64652.1"/>
    <property type="molecule type" value="Genomic_DNA"/>
</dbReference>
<dbReference type="Proteomes" id="UP000008808">
    <property type="component" value="Chromosome"/>
</dbReference>
<dbReference type="STRING" id="314225.ELI_12800"/>
<proteinExistence type="predicted"/>